<dbReference type="RefSeq" id="WP_148868290.1">
    <property type="nucleotide sequence ID" value="NZ_VNIA01000001.1"/>
</dbReference>
<organism evidence="1 2">
    <name type="scientific">Tenacibaculum adriaticum</name>
    <dbReference type="NCBI Taxonomy" id="413713"/>
    <lineage>
        <taxon>Bacteria</taxon>
        <taxon>Pseudomonadati</taxon>
        <taxon>Bacteroidota</taxon>
        <taxon>Flavobacteriia</taxon>
        <taxon>Flavobacteriales</taxon>
        <taxon>Flavobacteriaceae</taxon>
        <taxon>Tenacibaculum</taxon>
    </lineage>
</organism>
<evidence type="ECO:0000313" key="2">
    <source>
        <dbReference type="Proteomes" id="UP000323136"/>
    </source>
</evidence>
<keyword evidence="2" id="KW-1185">Reference proteome</keyword>
<protein>
    <submittedName>
        <fullName evidence="1">Uncharacterized protein</fullName>
    </submittedName>
</protein>
<dbReference type="EMBL" id="VNIA01000001">
    <property type="protein sequence ID" value="TYP99576.1"/>
    <property type="molecule type" value="Genomic_DNA"/>
</dbReference>
<reference evidence="1 2" key="1">
    <citation type="submission" date="2019-07" db="EMBL/GenBank/DDBJ databases">
        <title>Genomic Encyclopedia of Type Strains, Phase IV (KMG-IV): sequencing the most valuable type-strain genomes for metagenomic binning, comparative biology and taxonomic classification.</title>
        <authorList>
            <person name="Goeker M."/>
        </authorList>
    </citation>
    <scope>NUCLEOTIDE SEQUENCE [LARGE SCALE GENOMIC DNA]</scope>
    <source>
        <strain evidence="1 2">DSM 18961</strain>
    </source>
</reference>
<evidence type="ECO:0000313" key="1">
    <source>
        <dbReference type="EMBL" id="TYP99576.1"/>
    </source>
</evidence>
<name>A0A5S5DWY6_9FLAO</name>
<sequence>MYVRDNSIVFSFDNNNEFTQVLTINLNDFSAKSKAFKKPMIDVKPNDKKSNSFINGNHIFIIANNKEKLVLNIVNYNNKEILKSYSILKDEPITFKNTPIIQEGGSYNNYRELEKTKKFLRKINVNEVGVSVRKLNGIYHLTLGGYTLQSNGGTMMMGGFGGLPITSFGNVSIFFNPAQFAYNSISNTKSTRIESLFDEHFNHIEGEIQENAFDKIKKNEKEIQDNVFNSDSEKGGTIFKYKDYFIKGTYNYESKIYTLKKFTDN</sequence>
<dbReference type="Proteomes" id="UP000323136">
    <property type="component" value="Unassembled WGS sequence"/>
</dbReference>
<gene>
    <name evidence="1" type="ORF">C7447_101176</name>
</gene>
<comment type="caution">
    <text evidence="1">The sequence shown here is derived from an EMBL/GenBank/DDBJ whole genome shotgun (WGS) entry which is preliminary data.</text>
</comment>
<dbReference type="OrthoDB" id="912496at2"/>
<dbReference type="AlphaFoldDB" id="A0A5S5DWY6"/>
<proteinExistence type="predicted"/>
<accession>A0A5S5DWY6</accession>